<comment type="caution">
    <text evidence="1">The sequence shown here is derived from an EMBL/GenBank/DDBJ whole genome shotgun (WGS) entry which is preliminary data.</text>
</comment>
<dbReference type="RefSeq" id="WP_196275146.1">
    <property type="nucleotide sequence ID" value="NZ_JADQDC010000004.1"/>
</dbReference>
<gene>
    <name evidence="1" type="ORF">I2488_07285</name>
</gene>
<name>A0ABS0HFS5_9SPHN</name>
<accession>A0ABS0HFS5</accession>
<dbReference type="PANTHER" id="PTHR35175">
    <property type="entry name" value="DUF1289 DOMAIN-CONTAINING PROTEIN"/>
    <property type="match status" value="1"/>
</dbReference>
<dbReference type="Pfam" id="PF06945">
    <property type="entry name" value="DUF1289"/>
    <property type="match status" value="1"/>
</dbReference>
<dbReference type="InterPro" id="IPR010710">
    <property type="entry name" value="DUF1289"/>
</dbReference>
<dbReference type="PANTHER" id="PTHR35175:SF2">
    <property type="entry name" value="DUF1289 DOMAIN-CONTAINING PROTEIN"/>
    <property type="match status" value="1"/>
</dbReference>
<evidence type="ECO:0000313" key="1">
    <source>
        <dbReference type="EMBL" id="MBF9150801.1"/>
    </source>
</evidence>
<evidence type="ECO:0000313" key="2">
    <source>
        <dbReference type="Proteomes" id="UP000600799"/>
    </source>
</evidence>
<proteinExistence type="predicted"/>
<dbReference type="Proteomes" id="UP000600799">
    <property type="component" value="Unassembled WGS sequence"/>
</dbReference>
<dbReference type="EMBL" id="JADQDC010000004">
    <property type="protein sequence ID" value="MBF9150801.1"/>
    <property type="molecule type" value="Genomic_DNA"/>
</dbReference>
<protein>
    <submittedName>
        <fullName evidence="1">DUF1289 domain-containing protein</fullName>
    </submittedName>
</protein>
<reference evidence="1 2" key="1">
    <citation type="submission" date="2020-11" db="EMBL/GenBank/DDBJ databases">
        <title>The genome sequence of Novosphingobium sp. 1Y9A.</title>
        <authorList>
            <person name="Liu Y."/>
        </authorList>
    </citation>
    <scope>NUCLEOTIDE SEQUENCE [LARGE SCALE GENOMIC DNA]</scope>
    <source>
        <strain evidence="1 2">1Y9A</strain>
    </source>
</reference>
<sequence>MTEAHPPSPCTGVCEIDRATEVCRGCQRTLGEITAWFTATAQEKHAILRALAARQSVSVRST</sequence>
<keyword evidence="2" id="KW-1185">Reference proteome</keyword>
<organism evidence="1 2">
    <name type="scientific">Novosphingobium jiangmenense</name>
    <dbReference type="NCBI Taxonomy" id="2791981"/>
    <lineage>
        <taxon>Bacteria</taxon>
        <taxon>Pseudomonadati</taxon>
        <taxon>Pseudomonadota</taxon>
        <taxon>Alphaproteobacteria</taxon>
        <taxon>Sphingomonadales</taxon>
        <taxon>Sphingomonadaceae</taxon>
        <taxon>Novosphingobium</taxon>
    </lineage>
</organism>